<feature type="compositionally biased region" description="Low complexity" evidence="1">
    <location>
        <begin position="106"/>
        <end position="121"/>
    </location>
</feature>
<comment type="caution">
    <text evidence="2">The sequence shown here is derived from an EMBL/GenBank/DDBJ whole genome shotgun (WGS) entry which is preliminary data.</text>
</comment>
<evidence type="ECO:0000256" key="1">
    <source>
        <dbReference type="SAM" id="MobiDB-lite"/>
    </source>
</evidence>
<name>A0A9P6IU31_9FUNG</name>
<evidence type="ECO:0000313" key="2">
    <source>
        <dbReference type="EMBL" id="KAF9947964.1"/>
    </source>
</evidence>
<feature type="compositionally biased region" description="Basic residues" evidence="1">
    <location>
        <begin position="1"/>
        <end position="12"/>
    </location>
</feature>
<feature type="region of interest" description="Disordered" evidence="1">
    <location>
        <begin position="1"/>
        <end position="20"/>
    </location>
</feature>
<feature type="region of interest" description="Disordered" evidence="1">
    <location>
        <begin position="64"/>
        <end position="92"/>
    </location>
</feature>
<gene>
    <name evidence="2" type="ORF">BGZ65_008405</name>
</gene>
<dbReference type="AlphaFoldDB" id="A0A9P6IU31"/>
<protein>
    <submittedName>
        <fullName evidence="2">Uncharacterized protein</fullName>
    </submittedName>
</protein>
<dbReference type="EMBL" id="JAAAHW010007486">
    <property type="protein sequence ID" value="KAF9947964.1"/>
    <property type="molecule type" value="Genomic_DNA"/>
</dbReference>
<dbReference type="SUPFAM" id="SSF52047">
    <property type="entry name" value="RNI-like"/>
    <property type="match status" value="1"/>
</dbReference>
<evidence type="ECO:0000313" key="3">
    <source>
        <dbReference type="Proteomes" id="UP000749646"/>
    </source>
</evidence>
<feature type="compositionally biased region" description="Low complexity" evidence="1">
    <location>
        <begin position="324"/>
        <end position="345"/>
    </location>
</feature>
<feature type="region of interest" description="Disordered" evidence="1">
    <location>
        <begin position="309"/>
        <end position="345"/>
    </location>
</feature>
<dbReference type="OrthoDB" id="2422696at2759"/>
<proteinExistence type="predicted"/>
<organism evidence="2 3">
    <name type="scientific">Modicella reniformis</name>
    <dbReference type="NCBI Taxonomy" id="1440133"/>
    <lineage>
        <taxon>Eukaryota</taxon>
        <taxon>Fungi</taxon>
        <taxon>Fungi incertae sedis</taxon>
        <taxon>Mucoromycota</taxon>
        <taxon>Mortierellomycotina</taxon>
        <taxon>Mortierellomycetes</taxon>
        <taxon>Mortierellales</taxon>
        <taxon>Mortierellaceae</taxon>
        <taxon>Modicella</taxon>
    </lineage>
</organism>
<feature type="region of interest" description="Disordered" evidence="1">
    <location>
        <begin position="105"/>
        <end position="132"/>
    </location>
</feature>
<reference evidence="2" key="1">
    <citation type="journal article" date="2020" name="Fungal Divers.">
        <title>Resolving the Mortierellaceae phylogeny through synthesis of multi-gene phylogenetics and phylogenomics.</title>
        <authorList>
            <person name="Vandepol N."/>
            <person name="Liber J."/>
            <person name="Desiro A."/>
            <person name="Na H."/>
            <person name="Kennedy M."/>
            <person name="Barry K."/>
            <person name="Grigoriev I.V."/>
            <person name="Miller A.N."/>
            <person name="O'Donnell K."/>
            <person name="Stajich J.E."/>
            <person name="Bonito G."/>
        </authorList>
    </citation>
    <scope>NUCLEOTIDE SEQUENCE</scope>
    <source>
        <strain evidence="2">MES-2147</strain>
    </source>
</reference>
<sequence length="432" mass="49251">MISQQRHLRKLRIGSPSEKSRSVGCDLMALLVALQDCPRLSCLHIEGIVEDEGQSARRESAEQAAAEQRYSSSSTSTAHQQQQQQQQQWTDQPTTLGKWAQKLISRSKSSNNRSSNNNNYKRSIKQQQPWRKFAHDSTIKLPSKIPEKLLSHQLDDSKLYSALTRLCISRLTISSSSSSSSSSQKISLAPLFTKTPNLQELDMDFESLPPDHIRECLEAMTNHCYQLETLVIQASDPILPSPDEWTTRLDMFLDPWTCYETIRHVDQRNCIVDRDSLEAFFGRLALMRRLVSLSISLDDMRQLLAFTSSTSSATTEEEDEEEQQQQQQQERNDNNNNNNNNSCSCSNSSIQSIQELTFAPIQVQQVSRLLLSRPLDATDMAKILKTFTSLRKIRYEGRVFPLDQGAREYLNISNLRKHISIMHTSQLPPSVM</sequence>
<dbReference type="Proteomes" id="UP000749646">
    <property type="component" value="Unassembled WGS sequence"/>
</dbReference>
<accession>A0A9P6IU31</accession>
<keyword evidence="3" id="KW-1185">Reference proteome</keyword>